<proteinExistence type="inferred from homology"/>
<evidence type="ECO:0000256" key="4">
    <source>
        <dbReference type="ARBA" id="ARBA00035204"/>
    </source>
</evidence>
<accession>A0A0T5VRF7</accession>
<dbReference type="InterPro" id="IPR001854">
    <property type="entry name" value="Ribosomal_uL29"/>
</dbReference>
<dbReference type="Gene3D" id="1.10.287.310">
    <property type="match status" value="1"/>
</dbReference>
<keyword evidence="2 5" id="KW-0689">Ribosomal protein</keyword>
<dbReference type="OrthoDB" id="5296761at2"/>
<dbReference type="PROSITE" id="PS00579">
    <property type="entry name" value="RIBOSOMAL_L29"/>
    <property type="match status" value="1"/>
</dbReference>
<dbReference type="GO" id="GO:1990904">
    <property type="term" value="C:ribonucleoprotein complex"/>
    <property type="evidence" value="ECO:0007669"/>
    <property type="project" value="UniProtKB-KW"/>
</dbReference>
<dbReference type="InterPro" id="IPR018254">
    <property type="entry name" value="Ribosomal_uL29_CS"/>
</dbReference>
<dbReference type="HAMAP" id="MF_00374">
    <property type="entry name" value="Ribosomal_uL29"/>
    <property type="match status" value="1"/>
</dbReference>
<dbReference type="GO" id="GO:0006412">
    <property type="term" value="P:translation"/>
    <property type="evidence" value="ECO:0007669"/>
    <property type="project" value="UniProtKB-UniRule"/>
</dbReference>
<name>A0A0T5VRF7_9SPHI</name>
<comment type="caution">
    <text evidence="7">The sequence shown here is derived from an EMBL/GenBank/DDBJ whole genome shotgun (WGS) entry which is preliminary data.</text>
</comment>
<evidence type="ECO:0000313" key="7">
    <source>
        <dbReference type="EMBL" id="KRT16460.1"/>
    </source>
</evidence>
<feature type="coiled-coil region" evidence="6">
    <location>
        <begin position="11"/>
        <end position="63"/>
    </location>
</feature>
<dbReference type="Pfam" id="PF00831">
    <property type="entry name" value="Ribosomal_L29"/>
    <property type="match status" value="1"/>
</dbReference>
<sequence>MKNSEITGLSKEELVAKIAEEKENLSKLKFAHTISAIENPSRIAKVRKDIARLNTALTKVKNTESATETK</sequence>
<dbReference type="STRING" id="687842.ASU31_09860"/>
<dbReference type="InterPro" id="IPR036049">
    <property type="entry name" value="Ribosomal_uL29_sf"/>
</dbReference>
<keyword evidence="6" id="KW-0175">Coiled coil</keyword>
<keyword evidence="3 5" id="KW-0687">Ribonucleoprotein</keyword>
<evidence type="ECO:0000256" key="6">
    <source>
        <dbReference type="SAM" id="Coils"/>
    </source>
</evidence>
<evidence type="ECO:0000256" key="2">
    <source>
        <dbReference type="ARBA" id="ARBA00022980"/>
    </source>
</evidence>
<organism evidence="7 8">
    <name type="scientific">Pedobacter ginsenosidimutans</name>
    <dbReference type="NCBI Taxonomy" id="687842"/>
    <lineage>
        <taxon>Bacteria</taxon>
        <taxon>Pseudomonadati</taxon>
        <taxon>Bacteroidota</taxon>
        <taxon>Sphingobacteriia</taxon>
        <taxon>Sphingobacteriales</taxon>
        <taxon>Sphingobacteriaceae</taxon>
        <taxon>Pedobacter</taxon>
    </lineage>
</organism>
<dbReference type="RefSeq" id="WP_029278652.1">
    <property type="nucleotide sequence ID" value="NZ_LMZQ01000005.1"/>
</dbReference>
<reference evidence="7 8" key="1">
    <citation type="submission" date="2015-11" db="EMBL/GenBank/DDBJ databases">
        <title>Sequence of Pedobacter ginsenosidimutans.</title>
        <authorList>
            <person name="Carson E."/>
            <person name="Keyser V."/>
            <person name="Newman J."/>
            <person name="Miller J."/>
        </authorList>
    </citation>
    <scope>NUCLEOTIDE SEQUENCE [LARGE SCALE GENOMIC DNA]</scope>
    <source>
        <strain evidence="7 8">KACC 14530</strain>
    </source>
</reference>
<evidence type="ECO:0000256" key="5">
    <source>
        <dbReference type="HAMAP-Rule" id="MF_00374"/>
    </source>
</evidence>
<evidence type="ECO:0000256" key="1">
    <source>
        <dbReference type="ARBA" id="ARBA00009254"/>
    </source>
</evidence>
<dbReference type="EMBL" id="LMZQ01000005">
    <property type="protein sequence ID" value="KRT16460.1"/>
    <property type="molecule type" value="Genomic_DNA"/>
</dbReference>
<dbReference type="AlphaFoldDB" id="A0A0T5VRF7"/>
<evidence type="ECO:0000256" key="3">
    <source>
        <dbReference type="ARBA" id="ARBA00023274"/>
    </source>
</evidence>
<dbReference type="GO" id="GO:0003735">
    <property type="term" value="F:structural constituent of ribosome"/>
    <property type="evidence" value="ECO:0007669"/>
    <property type="project" value="InterPro"/>
</dbReference>
<comment type="similarity">
    <text evidence="1 5">Belongs to the universal ribosomal protein uL29 family.</text>
</comment>
<dbReference type="CDD" id="cd00427">
    <property type="entry name" value="Ribosomal_L29_HIP"/>
    <property type="match status" value="1"/>
</dbReference>
<evidence type="ECO:0000313" key="8">
    <source>
        <dbReference type="Proteomes" id="UP000051950"/>
    </source>
</evidence>
<dbReference type="SUPFAM" id="SSF46561">
    <property type="entry name" value="Ribosomal protein L29 (L29p)"/>
    <property type="match status" value="1"/>
</dbReference>
<dbReference type="NCBIfam" id="TIGR00012">
    <property type="entry name" value="L29"/>
    <property type="match status" value="1"/>
</dbReference>
<protein>
    <recommendedName>
        <fullName evidence="4 5">Large ribosomal subunit protein uL29</fullName>
    </recommendedName>
</protein>
<dbReference type="GO" id="GO:0005840">
    <property type="term" value="C:ribosome"/>
    <property type="evidence" value="ECO:0007669"/>
    <property type="project" value="UniProtKB-KW"/>
</dbReference>
<keyword evidence="8" id="KW-1185">Reference proteome</keyword>
<gene>
    <name evidence="5" type="primary">rpmC</name>
    <name evidence="7" type="ORF">ASU31_09860</name>
</gene>
<dbReference type="Proteomes" id="UP000051950">
    <property type="component" value="Unassembled WGS sequence"/>
</dbReference>